<evidence type="ECO:0000256" key="2">
    <source>
        <dbReference type="SAM" id="Phobius"/>
    </source>
</evidence>
<dbReference type="AlphaFoldDB" id="A0AAV4XLS2"/>
<reference evidence="3 4" key="1">
    <citation type="submission" date="2021-06" db="EMBL/GenBank/DDBJ databases">
        <title>Caerostris extrusa draft genome.</title>
        <authorList>
            <person name="Kono N."/>
            <person name="Arakawa K."/>
        </authorList>
    </citation>
    <scope>NUCLEOTIDE SEQUENCE [LARGE SCALE GENOMIC DNA]</scope>
</reference>
<gene>
    <name evidence="3" type="ORF">CEXT_690391</name>
</gene>
<protein>
    <submittedName>
        <fullName evidence="3">Uncharacterized protein</fullName>
    </submittedName>
</protein>
<accession>A0AAV4XLS2</accession>
<keyword evidence="4" id="KW-1185">Reference proteome</keyword>
<keyword evidence="2" id="KW-1133">Transmembrane helix</keyword>
<feature type="transmembrane region" description="Helical" evidence="2">
    <location>
        <begin position="81"/>
        <end position="101"/>
    </location>
</feature>
<dbReference type="Proteomes" id="UP001054945">
    <property type="component" value="Unassembled WGS sequence"/>
</dbReference>
<evidence type="ECO:0000313" key="4">
    <source>
        <dbReference type="Proteomes" id="UP001054945"/>
    </source>
</evidence>
<sequence>MLQESFLQYPGSSNSNRPIQAPINRPIQAPINRPIQAPINRPIKASIKSDSGNTTENITIDYLPSTPIKERIRHYKILKKIIYIFIPLPLIIYQLKASIIII</sequence>
<feature type="region of interest" description="Disordered" evidence="1">
    <location>
        <begin position="1"/>
        <end position="22"/>
    </location>
</feature>
<keyword evidence="2" id="KW-0472">Membrane</keyword>
<proteinExistence type="predicted"/>
<keyword evidence="2" id="KW-0812">Transmembrane</keyword>
<name>A0AAV4XLS2_CAEEX</name>
<evidence type="ECO:0000256" key="1">
    <source>
        <dbReference type="SAM" id="MobiDB-lite"/>
    </source>
</evidence>
<comment type="caution">
    <text evidence="3">The sequence shown here is derived from an EMBL/GenBank/DDBJ whole genome shotgun (WGS) entry which is preliminary data.</text>
</comment>
<evidence type="ECO:0000313" key="3">
    <source>
        <dbReference type="EMBL" id="GIY95612.1"/>
    </source>
</evidence>
<dbReference type="EMBL" id="BPLR01017940">
    <property type="protein sequence ID" value="GIY95612.1"/>
    <property type="molecule type" value="Genomic_DNA"/>
</dbReference>
<organism evidence="3 4">
    <name type="scientific">Caerostris extrusa</name>
    <name type="common">Bark spider</name>
    <name type="synonym">Caerostris bankana</name>
    <dbReference type="NCBI Taxonomy" id="172846"/>
    <lineage>
        <taxon>Eukaryota</taxon>
        <taxon>Metazoa</taxon>
        <taxon>Ecdysozoa</taxon>
        <taxon>Arthropoda</taxon>
        <taxon>Chelicerata</taxon>
        <taxon>Arachnida</taxon>
        <taxon>Araneae</taxon>
        <taxon>Araneomorphae</taxon>
        <taxon>Entelegynae</taxon>
        <taxon>Araneoidea</taxon>
        <taxon>Araneidae</taxon>
        <taxon>Caerostris</taxon>
    </lineage>
</organism>